<feature type="domain" description="Protein kinase" evidence="17">
    <location>
        <begin position="30"/>
        <end position="281"/>
    </location>
</feature>
<sequence>MKKQSLPSNPSLTNTSSVLPYQTARLRDHYLLGKKLGQGQFGTTYLCTQKSTGKLFACKSIPKRKLLCKEDYDDVWREIQIMHHLSEHPNVVQIQGTYEDSVFVHLVMELCGGGELFDRIIQKGHYSEKEAVKLIKTIVGVVEACHSLGVMHRDLKPENFLFDNHGEDSKMKATDFGLSVFYKPGQAFGDVVGSPYYVAPEVLCKHYGPEVDVWSAGVILYILLSETEAGIFRQILHGKLDFVSEPWPSISESAKDLVKQMLERDPKKRISAHEVLCHPWIVDDTVAPDKPLDSAVLSRLKHFSAMNKLKKMALRVIAERLSEEEIGGLKELFKMIDTDNSGTITFEELKEGLKKVGSNLMESEIKSLMDAADIDNNGTIDYGEFLAATLHLNKMEREENLVAAFSYFDKDGSGYITIDELQQACQDFGLGDVHLDETIKEIDLDNDGKIDYGEFVAMMKQSDGSVGQSRTMKGNLNFNISDAFGVDESS</sequence>
<dbReference type="GO" id="GO:0004674">
    <property type="term" value="F:protein serine/threonine kinase activity"/>
    <property type="evidence" value="ECO:0007669"/>
    <property type="project" value="UniProtKB-KW"/>
</dbReference>
<evidence type="ECO:0000256" key="5">
    <source>
        <dbReference type="ARBA" id="ARBA00022679"/>
    </source>
</evidence>
<dbReference type="SUPFAM" id="SSF47473">
    <property type="entry name" value="EF-hand"/>
    <property type="match status" value="1"/>
</dbReference>
<keyword evidence="9 19" id="KW-0418">Kinase</keyword>
<dbReference type="GO" id="GO:0005509">
    <property type="term" value="F:calcium ion binding"/>
    <property type="evidence" value="ECO:0007669"/>
    <property type="project" value="InterPro"/>
</dbReference>
<dbReference type="Gene3D" id="1.10.238.10">
    <property type="entry name" value="EF-hand"/>
    <property type="match status" value="1"/>
</dbReference>
<dbReference type="Gene3D" id="3.30.200.20">
    <property type="entry name" value="Phosphorylase Kinase, domain 1"/>
    <property type="match status" value="1"/>
</dbReference>
<keyword evidence="5" id="KW-0808">Transferase</keyword>
<accession>A0A834WEV1</accession>
<dbReference type="PROSITE" id="PS00108">
    <property type="entry name" value="PROTEIN_KINASE_ST"/>
    <property type="match status" value="1"/>
</dbReference>
<dbReference type="PANTHER" id="PTHR24349">
    <property type="entry name" value="SERINE/THREONINE-PROTEIN KINASE"/>
    <property type="match status" value="1"/>
</dbReference>
<evidence type="ECO:0000256" key="11">
    <source>
        <dbReference type="ARBA" id="ARBA00022840"/>
    </source>
</evidence>
<dbReference type="PROSITE" id="PS50011">
    <property type="entry name" value="PROTEIN_KINASE_DOM"/>
    <property type="match status" value="1"/>
</dbReference>
<dbReference type="PROSITE" id="PS00018">
    <property type="entry name" value="EF_HAND_1"/>
    <property type="match status" value="4"/>
</dbReference>
<reference evidence="19" key="1">
    <citation type="submission" date="2020-09" db="EMBL/GenBank/DDBJ databases">
        <title>Genome-Enabled Discovery of Anthraquinone Biosynthesis in Senna tora.</title>
        <authorList>
            <person name="Kang S.-H."/>
            <person name="Pandey R.P."/>
            <person name="Lee C.-M."/>
            <person name="Sim J.-S."/>
            <person name="Jeong J.-T."/>
            <person name="Choi B.-S."/>
            <person name="Jung M."/>
            <person name="Ginzburg D."/>
            <person name="Zhao K."/>
            <person name="Won S.Y."/>
            <person name="Oh T.-J."/>
            <person name="Yu Y."/>
            <person name="Kim N.-H."/>
            <person name="Lee O.R."/>
            <person name="Lee T.-H."/>
            <person name="Bashyal P."/>
            <person name="Kim T.-S."/>
            <person name="Lee W.-H."/>
            <person name="Kawkins C."/>
            <person name="Kim C.-K."/>
            <person name="Kim J.S."/>
            <person name="Ahn B.O."/>
            <person name="Rhee S.Y."/>
            <person name="Sohng J.K."/>
        </authorList>
    </citation>
    <scope>NUCLEOTIDE SEQUENCE</scope>
    <source>
        <tissue evidence="19">Leaf</tissue>
    </source>
</reference>
<dbReference type="SMART" id="SM00220">
    <property type="entry name" value="S_TKc"/>
    <property type="match status" value="1"/>
</dbReference>
<evidence type="ECO:0000256" key="9">
    <source>
        <dbReference type="ARBA" id="ARBA00022777"/>
    </source>
</evidence>
<dbReference type="PROSITE" id="PS50222">
    <property type="entry name" value="EF_HAND_2"/>
    <property type="match status" value="4"/>
</dbReference>
<evidence type="ECO:0000256" key="3">
    <source>
        <dbReference type="ARBA" id="ARBA00022527"/>
    </source>
</evidence>
<dbReference type="InterPro" id="IPR018247">
    <property type="entry name" value="EF_Hand_1_Ca_BS"/>
</dbReference>
<keyword evidence="10" id="KW-0106">Calcium</keyword>
<evidence type="ECO:0000256" key="13">
    <source>
        <dbReference type="ARBA" id="ARBA00047899"/>
    </source>
</evidence>
<dbReference type="Proteomes" id="UP000634136">
    <property type="component" value="Unassembled WGS sequence"/>
</dbReference>
<dbReference type="OrthoDB" id="40902at2759"/>
<dbReference type="InterPro" id="IPR000719">
    <property type="entry name" value="Prot_kinase_dom"/>
</dbReference>
<name>A0A834WEV1_9FABA</name>
<dbReference type="EC" id="2.7.11.1" evidence="2"/>
<dbReference type="InterPro" id="IPR011992">
    <property type="entry name" value="EF-hand-dom_pair"/>
</dbReference>
<dbReference type="InterPro" id="IPR050205">
    <property type="entry name" value="CDPK_Ser/Thr_kinases"/>
</dbReference>
<feature type="domain" description="EF-hand" evidence="18">
    <location>
        <begin position="434"/>
        <end position="465"/>
    </location>
</feature>
<evidence type="ECO:0000256" key="6">
    <source>
        <dbReference type="ARBA" id="ARBA00022723"/>
    </source>
</evidence>
<dbReference type="FunFam" id="3.30.200.20:FF:000004">
    <property type="entry name" value="Calcium-dependent protein kinase 1"/>
    <property type="match status" value="1"/>
</dbReference>
<keyword evidence="11 15" id="KW-0067">ATP-binding</keyword>
<dbReference type="Gene3D" id="1.10.510.10">
    <property type="entry name" value="Transferase(Phosphotransferase) domain 1"/>
    <property type="match status" value="1"/>
</dbReference>
<dbReference type="InterPro" id="IPR008271">
    <property type="entry name" value="Ser/Thr_kinase_AS"/>
</dbReference>
<dbReference type="CDD" id="cd05117">
    <property type="entry name" value="STKc_CAMK"/>
    <property type="match status" value="1"/>
</dbReference>
<evidence type="ECO:0000256" key="12">
    <source>
        <dbReference type="ARBA" id="ARBA00024334"/>
    </source>
</evidence>
<dbReference type="SUPFAM" id="SSF56112">
    <property type="entry name" value="Protein kinase-like (PK-like)"/>
    <property type="match status" value="1"/>
</dbReference>
<feature type="domain" description="EF-hand" evidence="18">
    <location>
        <begin position="324"/>
        <end position="359"/>
    </location>
</feature>
<evidence type="ECO:0000256" key="16">
    <source>
        <dbReference type="RuleBase" id="RU000304"/>
    </source>
</evidence>
<dbReference type="Pfam" id="PF00069">
    <property type="entry name" value="Pkinase"/>
    <property type="match status" value="1"/>
</dbReference>
<evidence type="ECO:0000256" key="14">
    <source>
        <dbReference type="ARBA" id="ARBA00048679"/>
    </source>
</evidence>
<keyword evidence="7" id="KW-0677">Repeat</keyword>
<evidence type="ECO:0000259" key="18">
    <source>
        <dbReference type="PROSITE" id="PS50222"/>
    </source>
</evidence>
<protein>
    <recommendedName>
        <fullName evidence="2">non-specific serine/threonine protein kinase</fullName>
        <ecNumber evidence="2">2.7.11.1</ecNumber>
    </recommendedName>
</protein>
<dbReference type="GO" id="GO:0005524">
    <property type="term" value="F:ATP binding"/>
    <property type="evidence" value="ECO:0007669"/>
    <property type="project" value="UniProtKB-UniRule"/>
</dbReference>
<comment type="similarity">
    <text evidence="1">Belongs to the protein kinase superfamily. CAMK Ser/Thr protein kinase family. CaMK subfamily.</text>
</comment>
<evidence type="ECO:0000313" key="19">
    <source>
        <dbReference type="EMBL" id="KAF7820072.1"/>
    </source>
</evidence>
<gene>
    <name evidence="19" type="ORF">G2W53_025527</name>
</gene>
<keyword evidence="3 16" id="KW-0723">Serine/threonine-protein kinase</keyword>
<feature type="binding site" evidence="15">
    <location>
        <position position="59"/>
    </location>
    <ligand>
        <name>ATP</name>
        <dbReference type="ChEBI" id="CHEBI:30616"/>
    </ligand>
</feature>
<keyword evidence="6" id="KW-0479">Metal-binding</keyword>
<organism evidence="19 20">
    <name type="scientific">Senna tora</name>
    <dbReference type="NCBI Taxonomy" id="362788"/>
    <lineage>
        <taxon>Eukaryota</taxon>
        <taxon>Viridiplantae</taxon>
        <taxon>Streptophyta</taxon>
        <taxon>Embryophyta</taxon>
        <taxon>Tracheophyta</taxon>
        <taxon>Spermatophyta</taxon>
        <taxon>Magnoliopsida</taxon>
        <taxon>eudicotyledons</taxon>
        <taxon>Gunneridae</taxon>
        <taxon>Pentapetalae</taxon>
        <taxon>rosids</taxon>
        <taxon>fabids</taxon>
        <taxon>Fabales</taxon>
        <taxon>Fabaceae</taxon>
        <taxon>Caesalpinioideae</taxon>
        <taxon>Cassia clade</taxon>
        <taxon>Senna</taxon>
    </lineage>
</organism>
<evidence type="ECO:0000256" key="10">
    <source>
        <dbReference type="ARBA" id="ARBA00022837"/>
    </source>
</evidence>
<feature type="domain" description="EF-hand" evidence="18">
    <location>
        <begin position="360"/>
        <end position="395"/>
    </location>
</feature>
<evidence type="ECO:0000256" key="2">
    <source>
        <dbReference type="ARBA" id="ARBA00012513"/>
    </source>
</evidence>
<dbReference type="InterPro" id="IPR002048">
    <property type="entry name" value="EF_hand_dom"/>
</dbReference>
<evidence type="ECO:0000256" key="4">
    <source>
        <dbReference type="ARBA" id="ARBA00022553"/>
    </source>
</evidence>
<feature type="domain" description="EF-hand" evidence="18">
    <location>
        <begin position="396"/>
        <end position="431"/>
    </location>
</feature>
<dbReference type="Pfam" id="PF13499">
    <property type="entry name" value="EF-hand_7"/>
    <property type="match status" value="2"/>
</dbReference>
<comment type="similarity">
    <text evidence="12">Belongs to the protein kinase superfamily. Ser/Thr protein kinase family. CDPK subfamily.</text>
</comment>
<keyword evidence="20" id="KW-1185">Reference proteome</keyword>
<comment type="catalytic activity">
    <reaction evidence="14">
        <text>L-seryl-[protein] + ATP = O-phospho-L-seryl-[protein] + ADP + H(+)</text>
        <dbReference type="Rhea" id="RHEA:17989"/>
        <dbReference type="Rhea" id="RHEA-COMP:9863"/>
        <dbReference type="Rhea" id="RHEA-COMP:11604"/>
        <dbReference type="ChEBI" id="CHEBI:15378"/>
        <dbReference type="ChEBI" id="CHEBI:29999"/>
        <dbReference type="ChEBI" id="CHEBI:30616"/>
        <dbReference type="ChEBI" id="CHEBI:83421"/>
        <dbReference type="ChEBI" id="CHEBI:456216"/>
        <dbReference type="EC" id="2.7.11.1"/>
    </reaction>
</comment>
<evidence type="ECO:0000256" key="8">
    <source>
        <dbReference type="ARBA" id="ARBA00022741"/>
    </source>
</evidence>
<comment type="catalytic activity">
    <reaction evidence="13">
        <text>L-threonyl-[protein] + ATP = O-phospho-L-threonyl-[protein] + ADP + H(+)</text>
        <dbReference type="Rhea" id="RHEA:46608"/>
        <dbReference type="Rhea" id="RHEA-COMP:11060"/>
        <dbReference type="Rhea" id="RHEA-COMP:11605"/>
        <dbReference type="ChEBI" id="CHEBI:15378"/>
        <dbReference type="ChEBI" id="CHEBI:30013"/>
        <dbReference type="ChEBI" id="CHEBI:30616"/>
        <dbReference type="ChEBI" id="CHEBI:61977"/>
        <dbReference type="ChEBI" id="CHEBI:456216"/>
        <dbReference type="EC" id="2.7.11.1"/>
    </reaction>
</comment>
<dbReference type="InterPro" id="IPR011009">
    <property type="entry name" value="Kinase-like_dom_sf"/>
</dbReference>
<dbReference type="CDD" id="cd00051">
    <property type="entry name" value="EFh"/>
    <property type="match status" value="1"/>
</dbReference>
<evidence type="ECO:0000313" key="20">
    <source>
        <dbReference type="Proteomes" id="UP000634136"/>
    </source>
</evidence>
<keyword evidence="4" id="KW-0597">Phosphoprotein</keyword>
<comment type="caution">
    <text evidence="19">The sequence shown here is derived from an EMBL/GenBank/DDBJ whole genome shotgun (WGS) entry which is preliminary data.</text>
</comment>
<dbReference type="PROSITE" id="PS00107">
    <property type="entry name" value="PROTEIN_KINASE_ATP"/>
    <property type="match status" value="1"/>
</dbReference>
<evidence type="ECO:0000256" key="1">
    <source>
        <dbReference type="ARBA" id="ARBA00005354"/>
    </source>
</evidence>
<proteinExistence type="inferred from homology"/>
<evidence type="ECO:0000259" key="17">
    <source>
        <dbReference type="PROSITE" id="PS50011"/>
    </source>
</evidence>
<evidence type="ECO:0000256" key="15">
    <source>
        <dbReference type="PROSITE-ProRule" id="PRU10141"/>
    </source>
</evidence>
<dbReference type="SMART" id="SM00054">
    <property type="entry name" value="EFh"/>
    <property type="match status" value="4"/>
</dbReference>
<dbReference type="FunFam" id="1.10.510.10:FF:000178">
    <property type="entry name" value="Calcium-dependent protein kinase 5"/>
    <property type="match status" value="1"/>
</dbReference>
<evidence type="ECO:0000256" key="7">
    <source>
        <dbReference type="ARBA" id="ARBA00022737"/>
    </source>
</evidence>
<keyword evidence="8 15" id="KW-0547">Nucleotide-binding</keyword>
<dbReference type="FunFam" id="1.10.238.10:FF:000015">
    <property type="entry name" value="Calcium-dependent protein kinase 1"/>
    <property type="match status" value="1"/>
</dbReference>
<dbReference type="InterPro" id="IPR017441">
    <property type="entry name" value="Protein_kinase_ATP_BS"/>
</dbReference>
<dbReference type="AlphaFoldDB" id="A0A834WEV1"/>
<dbReference type="EMBL" id="JAAIUW010000008">
    <property type="protein sequence ID" value="KAF7820072.1"/>
    <property type="molecule type" value="Genomic_DNA"/>
</dbReference>